<evidence type="ECO:0000259" key="5">
    <source>
        <dbReference type="Pfam" id="PF25372"/>
    </source>
</evidence>
<feature type="non-terminal residue" evidence="6">
    <location>
        <position position="266"/>
    </location>
</feature>
<protein>
    <recommendedName>
        <fullName evidence="4">Protein AMN1 homolog</fullName>
    </recommendedName>
</protein>
<reference evidence="6 7" key="1">
    <citation type="submission" date="2019-09" db="EMBL/GenBank/DDBJ databases">
        <title>Bird 10,000 Genomes (B10K) Project - Family phase.</title>
        <authorList>
            <person name="Zhang G."/>
        </authorList>
    </citation>
    <scope>NUCLEOTIDE SEQUENCE [LARGE SCALE GENOMIC DNA]</scope>
    <source>
        <strain evidence="6">B10K-DU-029-76</strain>
        <tissue evidence="6">Heart</tissue>
    </source>
</reference>
<evidence type="ECO:0000256" key="1">
    <source>
        <dbReference type="ARBA" id="ARBA00022786"/>
    </source>
</evidence>
<accession>A0A7K6UAB2</accession>
<comment type="similarity">
    <text evidence="2">Belongs to the AMN1 family.</text>
</comment>
<evidence type="ECO:0000256" key="2">
    <source>
        <dbReference type="ARBA" id="ARBA00038257"/>
    </source>
</evidence>
<evidence type="ECO:0000256" key="3">
    <source>
        <dbReference type="ARBA" id="ARBA00038581"/>
    </source>
</evidence>
<dbReference type="InterPro" id="IPR057207">
    <property type="entry name" value="FBXL15_LRR"/>
</dbReference>
<keyword evidence="1" id="KW-0833">Ubl conjugation pathway</keyword>
<dbReference type="OrthoDB" id="10257471at2759"/>
<dbReference type="GO" id="GO:0005737">
    <property type="term" value="C:cytoplasm"/>
    <property type="evidence" value="ECO:0007669"/>
    <property type="project" value="TreeGrafter"/>
</dbReference>
<comment type="caution">
    <text evidence="6">The sequence shown here is derived from an EMBL/GenBank/DDBJ whole genome shotgun (WGS) entry which is preliminary data.</text>
</comment>
<dbReference type="Proteomes" id="UP000559068">
    <property type="component" value="Unassembled WGS sequence"/>
</dbReference>
<name>A0A7K6UAB2_9AVES</name>
<proteinExistence type="inferred from homology"/>
<dbReference type="InterPro" id="IPR032675">
    <property type="entry name" value="LRR_dom_sf"/>
</dbReference>
<comment type="subunit">
    <text evidence="3">Interacts with TASOR.</text>
</comment>
<feature type="domain" description="F-box/LRR-repeat protein 15-like leucin rich repeat" evidence="5">
    <location>
        <begin position="57"/>
        <end position="247"/>
    </location>
</feature>
<dbReference type="Gene3D" id="3.80.10.10">
    <property type="entry name" value="Ribonuclease Inhibitor"/>
    <property type="match status" value="1"/>
</dbReference>
<keyword evidence="7" id="KW-1185">Reference proteome</keyword>
<dbReference type="EMBL" id="VZRW01008279">
    <property type="protein sequence ID" value="NWX19150.1"/>
    <property type="molecule type" value="Genomic_DNA"/>
</dbReference>
<feature type="non-terminal residue" evidence="6">
    <location>
        <position position="1"/>
    </location>
</feature>
<evidence type="ECO:0000256" key="4">
    <source>
        <dbReference type="ARBA" id="ARBA00039628"/>
    </source>
</evidence>
<evidence type="ECO:0000313" key="7">
    <source>
        <dbReference type="Proteomes" id="UP000559068"/>
    </source>
</evidence>
<dbReference type="PANTHER" id="PTHR13382">
    <property type="entry name" value="MITOCHONDRIAL ATP SYNTHASE COUPLING FACTOR B"/>
    <property type="match status" value="1"/>
</dbReference>
<gene>
    <name evidence="6" type="primary">Amn1</name>
    <name evidence="6" type="ORF">AEGBEN_R09973</name>
</gene>
<organism evidence="6 7">
    <name type="scientific">Aegotheles bennettii</name>
    <dbReference type="NCBI Taxonomy" id="48278"/>
    <lineage>
        <taxon>Eukaryota</taxon>
        <taxon>Metazoa</taxon>
        <taxon>Chordata</taxon>
        <taxon>Craniata</taxon>
        <taxon>Vertebrata</taxon>
        <taxon>Euteleostomi</taxon>
        <taxon>Archelosauria</taxon>
        <taxon>Archosauria</taxon>
        <taxon>Dinosauria</taxon>
        <taxon>Saurischia</taxon>
        <taxon>Theropoda</taxon>
        <taxon>Coelurosauria</taxon>
        <taxon>Aves</taxon>
        <taxon>Neognathae</taxon>
        <taxon>Neoaves</taxon>
        <taxon>Strisores</taxon>
        <taxon>Caprimulgiformes</taxon>
        <taxon>Aegothelidae</taxon>
        <taxon>Aegotheles</taxon>
    </lineage>
</organism>
<dbReference type="SUPFAM" id="SSF52047">
    <property type="entry name" value="RNI-like"/>
    <property type="match status" value="1"/>
</dbReference>
<dbReference type="Pfam" id="PF25372">
    <property type="entry name" value="DUF7885"/>
    <property type="match status" value="1"/>
</dbReference>
<dbReference type="PANTHER" id="PTHR13382:SF70">
    <property type="entry name" value="ANTAGONIST OF MITOTIC EXIT NETWORK 1 HOMOLOG"/>
    <property type="match status" value="1"/>
</dbReference>
<sequence>MSRFSGAWDGAGNKIELLLDLCVRCLRKNLPRYAADIKSLPPNIKDKLIKSMSLQGQITDSNISEILHPAVESLDLRNCHISDNALLQLCNCKQLKNINLNSCEEKRSGITSEGVTALALSCPYLCEASFKRCCNITDSGVLALALNCQFLQIVNLGSCSGIMDASLQALGKNCKFLHSVDFSSTQVTDDGVVALVSGTCSKNLKEINMECCVNLTDVAMEAVLTSCPKINIFLFHGCPLITDRFRDVLDQLIISNKIKHITWTVY</sequence>
<dbReference type="SMART" id="SM00367">
    <property type="entry name" value="LRR_CC"/>
    <property type="match status" value="6"/>
</dbReference>
<evidence type="ECO:0000313" key="6">
    <source>
        <dbReference type="EMBL" id="NWX19150.1"/>
    </source>
</evidence>
<dbReference type="AlphaFoldDB" id="A0A7K6UAB2"/>
<dbReference type="InterPro" id="IPR006553">
    <property type="entry name" value="Leu-rich_rpt_Cys-con_subtyp"/>
</dbReference>
<dbReference type="InterPro" id="IPR050648">
    <property type="entry name" value="F-box_LRR-repeat"/>
</dbReference>
<dbReference type="FunFam" id="3.80.10.10:FF:000178">
    <property type="entry name" value="protein AMN1 homolog isoform X1"/>
    <property type="match status" value="1"/>
</dbReference>